<dbReference type="CDD" id="cd10970">
    <property type="entry name" value="CE4_DAC_u1_6s"/>
    <property type="match status" value="1"/>
</dbReference>
<keyword evidence="4" id="KW-1185">Reference proteome</keyword>
<feature type="region of interest" description="Disordered" evidence="1">
    <location>
        <begin position="1"/>
        <end position="65"/>
    </location>
</feature>
<dbReference type="EMBL" id="BAABKX010000015">
    <property type="protein sequence ID" value="GAA5055799.1"/>
    <property type="molecule type" value="Genomic_DNA"/>
</dbReference>
<gene>
    <name evidence="3" type="ORF">GCM10025751_35850</name>
</gene>
<dbReference type="Pfam" id="PF01522">
    <property type="entry name" value="Polysacc_deac_1"/>
    <property type="match status" value="1"/>
</dbReference>
<dbReference type="AlphaFoldDB" id="A0AAV3UKQ1"/>
<feature type="compositionally biased region" description="Low complexity" evidence="1">
    <location>
        <begin position="1"/>
        <end position="15"/>
    </location>
</feature>
<reference evidence="3 4" key="1">
    <citation type="journal article" date="2019" name="Int. J. Syst. Evol. Microbiol.">
        <title>The Global Catalogue of Microorganisms (GCM) 10K type strain sequencing project: providing services to taxonomists for standard genome sequencing and annotation.</title>
        <authorList>
            <consortium name="The Broad Institute Genomics Platform"/>
            <consortium name="The Broad Institute Genome Sequencing Center for Infectious Disease"/>
            <person name="Wu L."/>
            <person name="Ma J."/>
        </authorList>
    </citation>
    <scope>NUCLEOTIDE SEQUENCE [LARGE SCALE GENOMIC DNA]</scope>
    <source>
        <strain evidence="3 4">JCM 17504</strain>
    </source>
</reference>
<dbReference type="GO" id="GO:0016810">
    <property type="term" value="F:hydrolase activity, acting on carbon-nitrogen (but not peptide) bonds"/>
    <property type="evidence" value="ECO:0007669"/>
    <property type="project" value="InterPro"/>
</dbReference>
<name>A0AAV3UKQ1_9EURY</name>
<evidence type="ECO:0000313" key="3">
    <source>
        <dbReference type="EMBL" id="GAA5055799.1"/>
    </source>
</evidence>
<dbReference type="InterPro" id="IPR011330">
    <property type="entry name" value="Glyco_hydro/deAcase_b/a-brl"/>
</dbReference>
<feature type="compositionally biased region" description="Basic and acidic residues" evidence="1">
    <location>
        <begin position="48"/>
        <end position="57"/>
    </location>
</feature>
<dbReference type="SUPFAM" id="SSF88713">
    <property type="entry name" value="Glycoside hydrolase/deacetylase"/>
    <property type="match status" value="1"/>
</dbReference>
<evidence type="ECO:0000259" key="2">
    <source>
        <dbReference type="Pfam" id="PF01522"/>
    </source>
</evidence>
<dbReference type="Gene3D" id="2.60.120.260">
    <property type="entry name" value="Galactose-binding domain-like"/>
    <property type="match status" value="1"/>
</dbReference>
<evidence type="ECO:0000256" key="1">
    <source>
        <dbReference type="SAM" id="MobiDB-lite"/>
    </source>
</evidence>
<dbReference type="InterPro" id="IPR002509">
    <property type="entry name" value="NODB_dom"/>
</dbReference>
<comment type="caution">
    <text evidence="3">The sequence shown here is derived from an EMBL/GenBank/DDBJ whole genome shotgun (WGS) entry which is preliminary data.</text>
</comment>
<proteinExistence type="predicted"/>
<organism evidence="3 4">
    <name type="scientific">Haladaptatus pallidirubidus</name>
    <dbReference type="NCBI Taxonomy" id="1008152"/>
    <lineage>
        <taxon>Archaea</taxon>
        <taxon>Methanobacteriati</taxon>
        <taxon>Methanobacteriota</taxon>
        <taxon>Stenosarchaea group</taxon>
        <taxon>Halobacteria</taxon>
        <taxon>Halobacteriales</taxon>
        <taxon>Haladaptataceae</taxon>
        <taxon>Haladaptatus</taxon>
    </lineage>
</organism>
<dbReference type="GO" id="GO:0005975">
    <property type="term" value="P:carbohydrate metabolic process"/>
    <property type="evidence" value="ECO:0007669"/>
    <property type="project" value="InterPro"/>
</dbReference>
<protein>
    <recommendedName>
        <fullName evidence="2">NodB homology domain-containing protein</fullName>
    </recommendedName>
</protein>
<accession>A0AAV3UKQ1</accession>
<evidence type="ECO:0000313" key="4">
    <source>
        <dbReference type="Proteomes" id="UP001501729"/>
    </source>
</evidence>
<dbReference type="Gene3D" id="3.20.20.370">
    <property type="entry name" value="Glycoside hydrolase/deacetylase"/>
    <property type="match status" value="1"/>
</dbReference>
<feature type="domain" description="NodB homology" evidence="2">
    <location>
        <begin position="181"/>
        <end position="305"/>
    </location>
</feature>
<dbReference type="Proteomes" id="UP001501729">
    <property type="component" value="Unassembled WGS sequence"/>
</dbReference>
<sequence>MAGTTTAQTTTAEPEPTLRTEYNSRKRYGSPGTSFDTFGDPDLWEAQEGEKMTDTKMKRTGSQSLKLTGQDGHHVILQRRLDEPMDFSNRDVSAMIRTTTPSKIGFYIYLYDTDGNHAVLELRSITYRTPDIGWFRTCPGIFGTSETGPDLANISRIKLQITNATSDDVEAWVDDLRFHPKPDKGYIILSWDDGKRSYYQHAASVHDKYDLPAVLTHPPKPEAVENNDFMSLDELHERQSKGDEIVAHGSVKNEFDEISESKLEGILRRNKQWLIDHEFDGANFVVYPGNSYDDTALDVIQKYHYMGGMNQSGNINTTGVHGFDPLVLPRTIGENLEISKQVVDNVEKYLNCGILNFHDFENDDTMPVADYKKLLAYIDNTSDIEVITFSDLWRMRRAKQ</sequence>